<sequence length="535" mass="61520">MLNHCIYNILDNILPCGDKSKHDILRLEFLSACKIMENENYTLKILRHIPSSIFEILLQSVIYKSYTELVKIEKDSLLNFCSSCDIGMAFPDSLRLLILNWPYEEFVLRNQIPSLDPPIGRFPSQYVQLASEKHSICQVEDMTKVFNLFCNRLIQFITKAIFECTPTNTQGYSCKLRRLDVSGLGLFHSRDQMRCFSRPDDILEGINKSSIETFGHKIEILADAEFNFCAETAYNLREKKGFDLLRNIVESSLSHDVGISVYFKKITASFFNPNAKFPVDFYHVLALSKCKYLQLQGFDVNETLSRNLCIHLPELVGVSLPAIRSSIESWDFLDYFENLEQVGFKYNNGITNAIVNISKGLKYLDLSQCSLQWKDLESLAHSVHSDTLLQIDLSHNRIKNDSESLGLIILCQKMKNVKVLILDVCTLNLMSTSSVSKFVDALINCDHLEFLSMRQNVFSLEVTHMIIDGLAKNKSLRYLGLNLPSVISNKSWNDVFEEPNNENIEHMHILCKTFHEKLNTFRQSPVYISWYMIDN</sequence>
<dbReference type="EMBL" id="CAXKWB010070405">
    <property type="protein sequence ID" value="CAL4194097.1"/>
    <property type="molecule type" value="Genomic_DNA"/>
</dbReference>
<evidence type="ECO:0000313" key="2">
    <source>
        <dbReference type="EMBL" id="CAL4194097.1"/>
    </source>
</evidence>
<evidence type="ECO:0000313" key="3">
    <source>
        <dbReference type="Proteomes" id="UP001497623"/>
    </source>
</evidence>
<dbReference type="Gene3D" id="3.80.10.10">
    <property type="entry name" value="Ribonuclease Inhibitor"/>
    <property type="match status" value="1"/>
</dbReference>
<dbReference type="InterPro" id="IPR050694">
    <property type="entry name" value="LRRC14/PRAME"/>
</dbReference>
<dbReference type="PANTHER" id="PTHR14224:SF37">
    <property type="entry name" value="LEUCINE-RICH REPEAT-CONTAINING PROTEIN 14"/>
    <property type="match status" value="1"/>
</dbReference>
<keyword evidence="3" id="KW-1185">Reference proteome</keyword>
<protein>
    <submittedName>
        <fullName evidence="2">Uncharacterized protein</fullName>
    </submittedName>
</protein>
<accession>A0AAV2SFH9</accession>
<dbReference type="InterPro" id="IPR032675">
    <property type="entry name" value="LRR_dom_sf"/>
</dbReference>
<name>A0AAV2SFH9_MEGNR</name>
<dbReference type="SUPFAM" id="SSF52047">
    <property type="entry name" value="RNI-like"/>
    <property type="match status" value="1"/>
</dbReference>
<dbReference type="Proteomes" id="UP001497623">
    <property type="component" value="Unassembled WGS sequence"/>
</dbReference>
<organism evidence="2 3">
    <name type="scientific">Meganyctiphanes norvegica</name>
    <name type="common">Northern krill</name>
    <name type="synonym">Thysanopoda norvegica</name>
    <dbReference type="NCBI Taxonomy" id="48144"/>
    <lineage>
        <taxon>Eukaryota</taxon>
        <taxon>Metazoa</taxon>
        <taxon>Ecdysozoa</taxon>
        <taxon>Arthropoda</taxon>
        <taxon>Crustacea</taxon>
        <taxon>Multicrustacea</taxon>
        <taxon>Malacostraca</taxon>
        <taxon>Eumalacostraca</taxon>
        <taxon>Eucarida</taxon>
        <taxon>Euphausiacea</taxon>
        <taxon>Euphausiidae</taxon>
        <taxon>Meganyctiphanes</taxon>
    </lineage>
</organism>
<proteinExistence type="predicted"/>
<evidence type="ECO:0000256" key="1">
    <source>
        <dbReference type="ARBA" id="ARBA00022737"/>
    </source>
</evidence>
<dbReference type="GO" id="GO:0005737">
    <property type="term" value="C:cytoplasm"/>
    <property type="evidence" value="ECO:0007669"/>
    <property type="project" value="TreeGrafter"/>
</dbReference>
<dbReference type="PANTHER" id="PTHR14224">
    <property type="entry name" value="SIMILAR TO PREFERENTIALLY EXPRESSED ANTIGEN IN MELANOMA-LIKE 3"/>
    <property type="match status" value="1"/>
</dbReference>
<gene>
    <name evidence="2" type="ORF">MNOR_LOCUS36909</name>
</gene>
<reference evidence="2 3" key="1">
    <citation type="submission" date="2024-05" db="EMBL/GenBank/DDBJ databases">
        <authorList>
            <person name="Wallberg A."/>
        </authorList>
    </citation>
    <scope>NUCLEOTIDE SEQUENCE [LARGE SCALE GENOMIC DNA]</scope>
</reference>
<keyword evidence="1" id="KW-0677">Repeat</keyword>
<dbReference type="AlphaFoldDB" id="A0AAV2SFH9"/>
<comment type="caution">
    <text evidence="2">The sequence shown here is derived from an EMBL/GenBank/DDBJ whole genome shotgun (WGS) entry which is preliminary data.</text>
</comment>